<name>A0A0K2UF07_LEPSM</name>
<sequence>MMSAFSWSFVVYQTPEGFLLRSPKIPKCKRFFFQACSGGFCNEYHVLVDQKVSTLTRSYPCFTKWCTLIVLPSNSRARSLTVTLPLLPSMVPLKASANCFGLDLDLMEPFSVPLTDTQYKVQRLQPSTL</sequence>
<accession>A0A0K2UF07</accession>
<reference evidence="1" key="1">
    <citation type="submission" date="2014-05" db="EMBL/GenBank/DDBJ databases">
        <authorList>
            <person name="Chronopoulou M."/>
        </authorList>
    </citation>
    <scope>NUCLEOTIDE SEQUENCE</scope>
    <source>
        <tissue evidence="1">Whole organism</tissue>
    </source>
</reference>
<dbReference type="EMBL" id="HACA01018925">
    <property type="protein sequence ID" value="CDW36286.1"/>
    <property type="molecule type" value="Transcribed_RNA"/>
</dbReference>
<dbReference type="AlphaFoldDB" id="A0A0K2UF07"/>
<proteinExistence type="predicted"/>
<protein>
    <submittedName>
        <fullName evidence="1">Uncharacterized protein</fullName>
    </submittedName>
</protein>
<evidence type="ECO:0000313" key="1">
    <source>
        <dbReference type="EMBL" id="CDW36286.1"/>
    </source>
</evidence>
<organism evidence="1">
    <name type="scientific">Lepeophtheirus salmonis</name>
    <name type="common">Salmon louse</name>
    <name type="synonym">Caligus salmonis</name>
    <dbReference type="NCBI Taxonomy" id="72036"/>
    <lineage>
        <taxon>Eukaryota</taxon>
        <taxon>Metazoa</taxon>
        <taxon>Ecdysozoa</taxon>
        <taxon>Arthropoda</taxon>
        <taxon>Crustacea</taxon>
        <taxon>Multicrustacea</taxon>
        <taxon>Hexanauplia</taxon>
        <taxon>Copepoda</taxon>
        <taxon>Siphonostomatoida</taxon>
        <taxon>Caligidae</taxon>
        <taxon>Lepeophtheirus</taxon>
    </lineage>
</organism>